<dbReference type="InterPro" id="IPR001296">
    <property type="entry name" value="Glyco_trans_1"/>
</dbReference>
<feature type="domain" description="Glycosyltransferase subfamily 4-like N-terminal" evidence="2">
    <location>
        <begin position="13"/>
        <end position="178"/>
    </location>
</feature>
<sequence>MKVAVVVSCLKLGGMERVAVNLADAFAHSGHDSHLMYLKDRKKQIQPRNEAVSLHLFDLKKWVLMTGIGALWFVMCKLLNVLFRKTFPHFFAYAQAIAFRYKLRQLEKKDGRFDLIIFRGQGTFGQIWPMRDKRFVFVCESVQNKNLYAGLSKWIFSSLYENRNVVCVSEGSKASFLDLTKEHQIHCNKVVKISNPNDYQMIRQDALQPIKAELFPPRPYILSLGRLVPLKNISLLIQAYHYARHHFGLEQDLVIVGEGKDREQLEKKVAELGLTQYVFFKGAQSNPFPWYKQADLFVLSSKSEGLGMVLIEALACGVKVVSTDCPGGVRDIMQGKLIQFLAEQNASSLAEKIHLALEPSPNKPLKDDIDKALINFDQEFIVKQYRQEFIL</sequence>
<dbReference type="Gene3D" id="3.40.50.2000">
    <property type="entry name" value="Glycogen Phosphorylase B"/>
    <property type="match status" value="2"/>
</dbReference>
<dbReference type="CDD" id="cd03811">
    <property type="entry name" value="GT4_GT28_WabH-like"/>
    <property type="match status" value="1"/>
</dbReference>
<dbReference type="AlphaFoldDB" id="A0A5Q0TDW6"/>
<reference evidence="3 4" key="1">
    <citation type="submission" date="2019-10" db="EMBL/GenBank/DDBJ databases">
        <title>Vibrio sp. nov., isolated from Coralline algae surface.</title>
        <authorList>
            <person name="Geng Y."/>
            <person name="Zhang X."/>
        </authorList>
    </citation>
    <scope>NUCLEOTIDE SEQUENCE [LARGE SCALE GENOMIC DNA]</scope>
    <source>
        <strain evidence="3 4">SM1977</strain>
    </source>
</reference>
<evidence type="ECO:0000259" key="1">
    <source>
        <dbReference type="Pfam" id="PF00534"/>
    </source>
</evidence>
<dbReference type="GO" id="GO:1901135">
    <property type="term" value="P:carbohydrate derivative metabolic process"/>
    <property type="evidence" value="ECO:0007669"/>
    <property type="project" value="UniProtKB-ARBA"/>
</dbReference>
<feature type="domain" description="Glycosyl transferase family 1" evidence="1">
    <location>
        <begin position="215"/>
        <end position="360"/>
    </location>
</feature>
<dbReference type="Pfam" id="PF13439">
    <property type="entry name" value="Glyco_transf_4"/>
    <property type="match status" value="1"/>
</dbReference>
<dbReference type="SUPFAM" id="SSF53756">
    <property type="entry name" value="UDP-Glycosyltransferase/glycogen phosphorylase"/>
    <property type="match status" value="1"/>
</dbReference>
<dbReference type="Pfam" id="PF00534">
    <property type="entry name" value="Glycos_transf_1"/>
    <property type="match status" value="1"/>
</dbReference>
<dbReference type="InterPro" id="IPR028098">
    <property type="entry name" value="Glyco_trans_4-like_N"/>
</dbReference>
<organism evidence="3 4">
    <name type="scientific">Vibrio algicola</name>
    <dbReference type="NCBI Taxonomy" id="2662262"/>
    <lineage>
        <taxon>Bacteria</taxon>
        <taxon>Pseudomonadati</taxon>
        <taxon>Pseudomonadota</taxon>
        <taxon>Gammaproteobacteria</taxon>
        <taxon>Vibrionales</taxon>
        <taxon>Vibrionaceae</taxon>
        <taxon>Vibrio</taxon>
    </lineage>
</organism>
<proteinExistence type="predicted"/>
<dbReference type="RefSeq" id="WP_153445924.1">
    <property type="nucleotide sequence ID" value="NZ_CP045699.1"/>
</dbReference>
<evidence type="ECO:0000313" key="3">
    <source>
        <dbReference type="EMBL" id="QGA64175.1"/>
    </source>
</evidence>
<dbReference type="Proteomes" id="UP000348942">
    <property type="component" value="Chromosome 1"/>
</dbReference>
<dbReference type="EMBL" id="CP045699">
    <property type="protein sequence ID" value="QGA64175.1"/>
    <property type="molecule type" value="Genomic_DNA"/>
</dbReference>
<dbReference type="PANTHER" id="PTHR12526">
    <property type="entry name" value="GLYCOSYLTRANSFERASE"/>
    <property type="match status" value="1"/>
</dbReference>
<keyword evidence="3" id="KW-0808">Transferase</keyword>
<name>A0A5Q0TDW6_9VIBR</name>
<evidence type="ECO:0000259" key="2">
    <source>
        <dbReference type="Pfam" id="PF13439"/>
    </source>
</evidence>
<protein>
    <submittedName>
        <fullName evidence="3">Glycosyltransferase</fullName>
    </submittedName>
</protein>
<dbReference type="GO" id="GO:0016757">
    <property type="term" value="F:glycosyltransferase activity"/>
    <property type="evidence" value="ECO:0007669"/>
    <property type="project" value="InterPro"/>
</dbReference>
<keyword evidence="4" id="KW-1185">Reference proteome</keyword>
<evidence type="ECO:0000313" key="4">
    <source>
        <dbReference type="Proteomes" id="UP000348942"/>
    </source>
</evidence>
<gene>
    <name evidence="3" type="ORF">GFB47_01265</name>
</gene>
<accession>A0A5Q0TDW6</accession>